<comment type="caution">
    <text evidence="3">The sequence shown here is derived from an EMBL/GenBank/DDBJ whole genome shotgun (WGS) entry which is preliminary data.</text>
</comment>
<dbReference type="RefSeq" id="WP_106582439.1">
    <property type="nucleotide sequence ID" value="NZ_PYGA01000005.1"/>
</dbReference>
<dbReference type="OrthoDB" id="116480at2"/>
<feature type="transmembrane region" description="Helical" evidence="2">
    <location>
        <begin position="85"/>
        <end position="106"/>
    </location>
</feature>
<dbReference type="AlphaFoldDB" id="A0A2P8DM97"/>
<keyword evidence="4" id="KW-1185">Reference proteome</keyword>
<feature type="transmembrane region" description="Helical" evidence="2">
    <location>
        <begin position="173"/>
        <end position="198"/>
    </location>
</feature>
<evidence type="ECO:0000256" key="2">
    <source>
        <dbReference type="SAM" id="Phobius"/>
    </source>
</evidence>
<keyword evidence="2" id="KW-0472">Membrane</keyword>
<feature type="region of interest" description="Disordered" evidence="1">
    <location>
        <begin position="16"/>
        <end position="70"/>
    </location>
</feature>
<accession>A0A2P8DM97</accession>
<feature type="compositionally biased region" description="Polar residues" evidence="1">
    <location>
        <begin position="56"/>
        <end position="68"/>
    </location>
</feature>
<dbReference type="EMBL" id="PYGA01000005">
    <property type="protein sequence ID" value="PSK98334.1"/>
    <property type="molecule type" value="Genomic_DNA"/>
</dbReference>
<feature type="transmembrane region" description="Helical" evidence="2">
    <location>
        <begin position="210"/>
        <end position="232"/>
    </location>
</feature>
<dbReference type="InterPro" id="IPR010539">
    <property type="entry name" value="BaxI_1-like"/>
</dbReference>
<organism evidence="3 4">
    <name type="scientific">Murinocardiopsis flavida</name>
    <dbReference type="NCBI Taxonomy" id="645275"/>
    <lineage>
        <taxon>Bacteria</taxon>
        <taxon>Bacillati</taxon>
        <taxon>Actinomycetota</taxon>
        <taxon>Actinomycetes</taxon>
        <taxon>Streptosporangiales</taxon>
        <taxon>Nocardiopsidaceae</taxon>
        <taxon>Murinocardiopsis</taxon>
    </lineage>
</organism>
<dbReference type="Proteomes" id="UP000240542">
    <property type="component" value="Unassembled WGS sequence"/>
</dbReference>
<evidence type="ECO:0000256" key="1">
    <source>
        <dbReference type="SAM" id="MobiDB-lite"/>
    </source>
</evidence>
<feature type="transmembrane region" description="Helical" evidence="2">
    <location>
        <begin position="112"/>
        <end position="134"/>
    </location>
</feature>
<keyword evidence="2" id="KW-1133">Transmembrane helix</keyword>
<dbReference type="Pfam" id="PF12811">
    <property type="entry name" value="BaxI_1"/>
    <property type="match status" value="1"/>
</dbReference>
<evidence type="ECO:0000313" key="4">
    <source>
        <dbReference type="Proteomes" id="UP000240542"/>
    </source>
</evidence>
<reference evidence="3 4" key="1">
    <citation type="submission" date="2018-03" db="EMBL/GenBank/DDBJ databases">
        <title>Genomic Encyclopedia of Archaeal and Bacterial Type Strains, Phase II (KMG-II): from individual species to whole genera.</title>
        <authorList>
            <person name="Goeker M."/>
        </authorList>
    </citation>
    <scope>NUCLEOTIDE SEQUENCE [LARGE SCALE GENOMIC DNA]</scope>
    <source>
        <strain evidence="3 4">DSM 45312</strain>
    </source>
</reference>
<proteinExistence type="predicted"/>
<feature type="transmembrane region" description="Helical" evidence="2">
    <location>
        <begin position="283"/>
        <end position="309"/>
    </location>
</feature>
<sequence length="312" mass="33290">MRMRSSNPVLKRAIARQGGPGQSYQAPYGQGAPYQQGYGQQPYGQSPYGQSPYGQTQYGQDPYSQQMYPPQMGAPAGGQMTIDDVVVRTAMTLGVLILTAVPTYFLTWGDPGLGIGLTMIGAIGGLILGLIIGFKQSTSAPLILIYGALEGLFVGGISAVFEQMLPGRVGGTPMGSLVTGAVFGTIFAFATVLALYKFNIIRVTGTFMKVVIGATVALVAFLLVNFLLSFFIDGGLGLREPSPLGIAVSAIAIILACAMLLIEFKQIDDALTAGVERKFAWQCAFGLTITLVWIYVEILRLLWMIQMIFSGD</sequence>
<feature type="transmembrane region" description="Helical" evidence="2">
    <location>
        <begin position="244"/>
        <end position="262"/>
    </location>
</feature>
<dbReference type="PANTHER" id="PTHR41282">
    <property type="entry name" value="CONSERVED TRANSMEMBRANE PROTEIN-RELATED"/>
    <property type="match status" value="1"/>
</dbReference>
<feature type="transmembrane region" description="Helical" evidence="2">
    <location>
        <begin position="141"/>
        <end position="161"/>
    </location>
</feature>
<gene>
    <name evidence="3" type="ORF">CLV63_1054</name>
</gene>
<keyword evidence="2" id="KW-0812">Transmembrane</keyword>
<evidence type="ECO:0000313" key="3">
    <source>
        <dbReference type="EMBL" id="PSK98334.1"/>
    </source>
</evidence>
<protein>
    <submittedName>
        <fullName evidence="3">Putative YccA/Bax inhibitor family protein</fullName>
    </submittedName>
</protein>
<dbReference type="PIRSF" id="PIRSF009160">
    <property type="entry name" value="UCP009160"/>
    <property type="match status" value="1"/>
</dbReference>
<feature type="compositionally biased region" description="Low complexity" evidence="1">
    <location>
        <begin position="24"/>
        <end position="55"/>
    </location>
</feature>
<name>A0A2P8DM97_9ACTN</name>
<dbReference type="PANTHER" id="PTHR41282:SF1">
    <property type="entry name" value="CONSERVED TRANSMEMBRANE PROTEIN-RELATED"/>
    <property type="match status" value="1"/>
</dbReference>